<dbReference type="OrthoDB" id="1149023at2"/>
<reference evidence="1 2" key="1">
    <citation type="journal article" date="2017" name="Infect. Genet. Evol.">
        <title>Comparative genome analysis of fish pathogen Flavobacterium columnare reveals extensive sequence diversity within the species.</title>
        <authorList>
            <person name="Kayansamruaj P."/>
            <person name="Dong H.T."/>
            <person name="Hirono I."/>
            <person name="Kondo H."/>
            <person name="Senapin S."/>
            <person name="Rodkhum C."/>
        </authorList>
    </citation>
    <scope>NUCLEOTIDE SEQUENCE [LARGE SCALE GENOMIC DNA]</scope>
    <source>
        <strain evidence="1 2">1214</strain>
    </source>
</reference>
<evidence type="ECO:0000313" key="1">
    <source>
        <dbReference type="EMBL" id="OWP74202.1"/>
    </source>
</evidence>
<comment type="caution">
    <text evidence="1">The sequence shown here is derived from an EMBL/GenBank/DDBJ whole genome shotgun (WGS) entry which is preliminary data.</text>
</comment>
<evidence type="ECO:0000313" key="2">
    <source>
        <dbReference type="Proteomes" id="UP000198034"/>
    </source>
</evidence>
<sequence length="265" mass="31385">MQHNFNNPIYEISINSRECAIVLRVNDIPCFSNFNKGGMAVDWPINPNILRSGKQSFLLEIFPYEKEILINNKAFVELKIAVRDKFDNSKSKILLLEVEPVCFSKQKENIQYYKIFDVFDAQVPYVNEGWINSMYILEEKKENLIKEIDIFYDELYHIFKTSDIENYKLKISERYSELCNSFYLSSLEMKRREVSFIPKFKGIIKRDNIEKYDLNFYGNGRVVGINIPFEPVALKFSSNDEEDNIIYEQALFHRKKNESKLSLIR</sequence>
<dbReference type="Proteomes" id="UP000198034">
    <property type="component" value="Unassembled WGS sequence"/>
</dbReference>
<protein>
    <submittedName>
        <fullName evidence="1">Uncharacterized protein</fullName>
    </submittedName>
</protein>
<gene>
    <name evidence="1" type="ORF">BWK62_14845</name>
</gene>
<proteinExistence type="predicted"/>
<name>A0A246G993_9FLAO</name>
<organism evidence="1 2">
    <name type="scientific">Flavobacterium columnare</name>
    <dbReference type="NCBI Taxonomy" id="996"/>
    <lineage>
        <taxon>Bacteria</taxon>
        <taxon>Pseudomonadati</taxon>
        <taxon>Bacteroidota</taxon>
        <taxon>Flavobacteriia</taxon>
        <taxon>Flavobacteriales</taxon>
        <taxon>Flavobacteriaceae</taxon>
        <taxon>Flavobacterium</taxon>
    </lineage>
</organism>
<dbReference type="EMBL" id="MTCY01000087">
    <property type="protein sequence ID" value="OWP74202.1"/>
    <property type="molecule type" value="Genomic_DNA"/>
</dbReference>
<accession>A0A246G993</accession>
<dbReference type="AlphaFoldDB" id="A0A246G993"/>